<dbReference type="RefSeq" id="WP_378313584.1">
    <property type="nucleotide sequence ID" value="NZ_JBHUKS010000037.1"/>
</dbReference>
<name>A0ABW5HMH8_9PSEU</name>
<accession>A0ABW5HMH8</accession>
<dbReference type="Pfam" id="PF04389">
    <property type="entry name" value="Peptidase_M28"/>
    <property type="match status" value="1"/>
</dbReference>
<dbReference type="Proteomes" id="UP001597483">
    <property type="component" value="Unassembled WGS sequence"/>
</dbReference>
<keyword evidence="3" id="KW-1185">Reference proteome</keyword>
<evidence type="ECO:0000313" key="2">
    <source>
        <dbReference type="EMBL" id="MFD2474337.1"/>
    </source>
</evidence>
<sequence>MVAELVAELLDVVHTDRVLDALAEVAAFDRYQASAGIEQAADVVAARAEAAGLSEVGIQRFRADGKAQWWTFEAPTSWTPTVARIAADGFEVDHARQPFALATHSAALTGKSLPVHRLGEDVRGSIVALDSVPSTFRELEQAGALGFVTDGPARRSGHRGRIELPADTSLAGFSLLPEEFAALRDRADVEVRLGPEASMPVVSGLLPGEGDGEIWLMAHLCHPRPGANDNASGVAALLGVAEALAGTRNELGIRFIWGPEFTGTAAVLHQAGKLPEAVLNLDMVGQDQLQCGAPFVVERPPDYLPPQLAAVAELVVAETFAQTAEHPGTWEAVEFAGFSDHALFADPVIGRPAVQFCHPADRFNHTAADSLDKVAPVEMLRSTAAAAVVARLAAGRYAGLDLAKVLERWHHGKNVAARRHRPDDGPKLVRKWDGPLNVRAMLAAAPPSTQDAVGALVAEDKANLSLIFNLGIRITGRRTGTELAEAAASARSRPVDPGTAAVLLSAFADSGWAEAV</sequence>
<protein>
    <submittedName>
        <fullName evidence="2">DUF4910 domain-containing protein</fullName>
    </submittedName>
</protein>
<proteinExistence type="predicted"/>
<dbReference type="Gene3D" id="3.40.630.10">
    <property type="entry name" value="Zn peptidases"/>
    <property type="match status" value="1"/>
</dbReference>
<feature type="domain" description="Peptidase M28" evidence="1">
    <location>
        <begin position="206"/>
        <end position="387"/>
    </location>
</feature>
<dbReference type="EMBL" id="JBHUKS010000037">
    <property type="protein sequence ID" value="MFD2474337.1"/>
    <property type="molecule type" value="Genomic_DNA"/>
</dbReference>
<dbReference type="InterPro" id="IPR007484">
    <property type="entry name" value="Peptidase_M28"/>
</dbReference>
<evidence type="ECO:0000259" key="1">
    <source>
        <dbReference type="Pfam" id="PF04389"/>
    </source>
</evidence>
<gene>
    <name evidence="2" type="ORF">ACFSVL_43505</name>
</gene>
<reference evidence="3" key="1">
    <citation type="journal article" date="2019" name="Int. J. Syst. Evol. Microbiol.">
        <title>The Global Catalogue of Microorganisms (GCM) 10K type strain sequencing project: providing services to taxonomists for standard genome sequencing and annotation.</title>
        <authorList>
            <consortium name="The Broad Institute Genomics Platform"/>
            <consortium name="The Broad Institute Genome Sequencing Center for Infectious Disease"/>
            <person name="Wu L."/>
            <person name="Ma J."/>
        </authorList>
    </citation>
    <scope>NUCLEOTIDE SEQUENCE [LARGE SCALE GENOMIC DNA]</scope>
    <source>
        <strain evidence="3">CGMCC 4.7641</strain>
    </source>
</reference>
<comment type="caution">
    <text evidence="2">The sequence shown here is derived from an EMBL/GenBank/DDBJ whole genome shotgun (WGS) entry which is preliminary data.</text>
</comment>
<dbReference type="SUPFAM" id="SSF53187">
    <property type="entry name" value="Zn-dependent exopeptidases"/>
    <property type="match status" value="1"/>
</dbReference>
<organism evidence="2 3">
    <name type="scientific">Amycolatopsis silviterrae</name>
    <dbReference type="NCBI Taxonomy" id="1656914"/>
    <lineage>
        <taxon>Bacteria</taxon>
        <taxon>Bacillati</taxon>
        <taxon>Actinomycetota</taxon>
        <taxon>Actinomycetes</taxon>
        <taxon>Pseudonocardiales</taxon>
        <taxon>Pseudonocardiaceae</taxon>
        <taxon>Amycolatopsis</taxon>
    </lineage>
</organism>
<evidence type="ECO:0000313" key="3">
    <source>
        <dbReference type="Proteomes" id="UP001597483"/>
    </source>
</evidence>